<dbReference type="InterPro" id="IPR052895">
    <property type="entry name" value="HetReg/Transcr_Mod"/>
</dbReference>
<keyword evidence="3" id="KW-1185">Reference proteome</keyword>
<feature type="non-terminal residue" evidence="2">
    <location>
        <position position="115"/>
    </location>
</feature>
<proteinExistence type="predicted"/>
<dbReference type="InterPro" id="IPR010730">
    <property type="entry name" value="HET"/>
</dbReference>
<dbReference type="EMBL" id="MU004383">
    <property type="protein sequence ID" value="KAF2653319.1"/>
    <property type="molecule type" value="Genomic_DNA"/>
</dbReference>
<feature type="domain" description="Heterokaryon incompatibility" evidence="1">
    <location>
        <begin position="30"/>
        <end position="114"/>
    </location>
</feature>
<name>A0A6A6SZW4_9PLEO</name>
<feature type="non-terminal residue" evidence="2">
    <location>
        <position position="1"/>
    </location>
</feature>
<evidence type="ECO:0000259" key="1">
    <source>
        <dbReference type="Pfam" id="PF06985"/>
    </source>
</evidence>
<reference evidence="2" key="1">
    <citation type="journal article" date="2020" name="Stud. Mycol.">
        <title>101 Dothideomycetes genomes: a test case for predicting lifestyles and emergence of pathogens.</title>
        <authorList>
            <person name="Haridas S."/>
            <person name="Albert R."/>
            <person name="Binder M."/>
            <person name="Bloem J."/>
            <person name="Labutti K."/>
            <person name="Salamov A."/>
            <person name="Andreopoulos B."/>
            <person name="Baker S."/>
            <person name="Barry K."/>
            <person name="Bills G."/>
            <person name="Bluhm B."/>
            <person name="Cannon C."/>
            <person name="Castanera R."/>
            <person name="Culley D."/>
            <person name="Daum C."/>
            <person name="Ezra D."/>
            <person name="Gonzalez J."/>
            <person name="Henrissat B."/>
            <person name="Kuo A."/>
            <person name="Liang C."/>
            <person name="Lipzen A."/>
            <person name="Lutzoni F."/>
            <person name="Magnuson J."/>
            <person name="Mondo S."/>
            <person name="Nolan M."/>
            <person name="Ohm R."/>
            <person name="Pangilinan J."/>
            <person name="Park H.-J."/>
            <person name="Ramirez L."/>
            <person name="Alfaro M."/>
            <person name="Sun H."/>
            <person name="Tritt A."/>
            <person name="Yoshinaga Y."/>
            <person name="Zwiers L.-H."/>
            <person name="Turgeon B."/>
            <person name="Goodwin S."/>
            <person name="Spatafora J."/>
            <person name="Crous P."/>
            <person name="Grigoriev I."/>
        </authorList>
    </citation>
    <scope>NUCLEOTIDE SEQUENCE</scope>
    <source>
        <strain evidence="2">CBS 122681</strain>
    </source>
</reference>
<accession>A0A6A6SZW4</accession>
<dbReference type="Pfam" id="PF06985">
    <property type="entry name" value="HET"/>
    <property type="match status" value="1"/>
</dbReference>
<dbReference type="AlphaFoldDB" id="A0A6A6SZW4"/>
<dbReference type="OrthoDB" id="194358at2759"/>
<dbReference type="Proteomes" id="UP000799324">
    <property type="component" value="Unassembled WGS sequence"/>
</dbReference>
<dbReference type="PANTHER" id="PTHR24148">
    <property type="entry name" value="ANKYRIN REPEAT DOMAIN-CONTAINING PROTEIN 39 HOMOLOG-RELATED"/>
    <property type="match status" value="1"/>
</dbReference>
<evidence type="ECO:0000313" key="2">
    <source>
        <dbReference type="EMBL" id="KAF2653319.1"/>
    </source>
</evidence>
<dbReference type="PANTHER" id="PTHR24148:SF73">
    <property type="entry name" value="HET DOMAIN PROTEIN (AFU_ORTHOLOGUE AFUA_8G01020)"/>
    <property type="match status" value="1"/>
</dbReference>
<protein>
    <submittedName>
        <fullName evidence="2">HET-domain-containing protein</fullName>
    </submittedName>
</protein>
<sequence length="115" mass="12977">IRLVKILPGVQNADVSCSVVHVPVERTPKYRALSYVWGPPQPSRTISCNGALLNVRDNLYRALKYLSKQPAQYYWIDALCINQEDTEEKGKQVQCIGKIYSGAQEVLIWLGEDTP</sequence>
<gene>
    <name evidence="2" type="ORF">K491DRAFT_579243</name>
</gene>
<organism evidence="2 3">
    <name type="scientific">Lophiostoma macrostomum CBS 122681</name>
    <dbReference type="NCBI Taxonomy" id="1314788"/>
    <lineage>
        <taxon>Eukaryota</taxon>
        <taxon>Fungi</taxon>
        <taxon>Dikarya</taxon>
        <taxon>Ascomycota</taxon>
        <taxon>Pezizomycotina</taxon>
        <taxon>Dothideomycetes</taxon>
        <taxon>Pleosporomycetidae</taxon>
        <taxon>Pleosporales</taxon>
        <taxon>Lophiostomataceae</taxon>
        <taxon>Lophiostoma</taxon>
    </lineage>
</organism>
<evidence type="ECO:0000313" key="3">
    <source>
        <dbReference type="Proteomes" id="UP000799324"/>
    </source>
</evidence>